<organism evidence="19 20">
    <name type="scientific">Lapidilactobacillus dextrinicus DSM 20335</name>
    <dbReference type="NCBI Taxonomy" id="1423738"/>
    <lineage>
        <taxon>Bacteria</taxon>
        <taxon>Bacillati</taxon>
        <taxon>Bacillota</taxon>
        <taxon>Bacilli</taxon>
        <taxon>Lactobacillales</taxon>
        <taxon>Lactobacillaceae</taxon>
        <taxon>Lapidilactobacillus</taxon>
    </lineage>
</organism>
<feature type="domain" description="Alpha-D-phosphohexomutase alpha/beta/alpha" evidence="18">
    <location>
        <begin position="422"/>
        <end position="548"/>
    </location>
</feature>
<comment type="pathway">
    <text evidence="3">Glycolipid metabolism; diglucosyl-diacylglycerol biosynthesis.</text>
</comment>
<comment type="cofactor">
    <cofactor evidence="2">
        <name>Mg(2+)</name>
        <dbReference type="ChEBI" id="CHEBI:18420"/>
    </cofactor>
</comment>
<evidence type="ECO:0000256" key="6">
    <source>
        <dbReference type="ARBA" id="ARBA00012728"/>
    </source>
</evidence>
<feature type="domain" description="Alpha-D-phosphohexomutase alpha/beta/alpha" evidence="16">
    <location>
        <begin position="137"/>
        <end position="276"/>
    </location>
</feature>
<dbReference type="GO" id="GO:0008973">
    <property type="term" value="F:phosphopentomutase activity"/>
    <property type="evidence" value="ECO:0007669"/>
    <property type="project" value="TreeGrafter"/>
</dbReference>
<evidence type="ECO:0000259" key="15">
    <source>
        <dbReference type="Pfam" id="PF00408"/>
    </source>
</evidence>
<evidence type="ECO:0000256" key="7">
    <source>
        <dbReference type="ARBA" id="ARBA00022526"/>
    </source>
</evidence>
<keyword evidence="9" id="KW-0479">Metal-binding</keyword>
<dbReference type="InterPro" id="IPR036900">
    <property type="entry name" value="A-D-PHexomutase_C_sf"/>
</dbReference>
<dbReference type="InterPro" id="IPR016066">
    <property type="entry name" value="A-D-PHexomutase_CS"/>
</dbReference>
<evidence type="ECO:0000313" key="19">
    <source>
        <dbReference type="EMBL" id="KRM78551.1"/>
    </source>
</evidence>
<evidence type="ECO:0000259" key="18">
    <source>
        <dbReference type="Pfam" id="PF02880"/>
    </source>
</evidence>
<evidence type="ECO:0000256" key="1">
    <source>
        <dbReference type="ARBA" id="ARBA00000443"/>
    </source>
</evidence>
<evidence type="ECO:0000256" key="5">
    <source>
        <dbReference type="ARBA" id="ARBA00010231"/>
    </source>
</evidence>
<keyword evidence="7" id="KW-0313">Glucose metabolism</keyword>
<evidence type="ECO:0000259" key="16">
    <source>
        <dbReference type="Pfam" id="PF02878"/>
    </source>
</evidence>
<dbReference type="PROSITE" id="PS00710">
    <property type="entry name" value="PGM_PMM"/>
    <property type="match status" value="1"/>
</dbReference>
<feature type="domain" description="Alpha-D-phosphohexomutase alpha/beta/alpha" evidence="17">
    <location>
        <begin position="305"/>
        <end position="409"/>
    </location>
</feature>
<dbReference type="InterPro" id="IPR005843">
    <property type="entry name" value="A-D-PHexomutase_C"/>
</dbReference>
<protein>
    <recommendedName>
        <fullName evidence="12">Phosphoglucomutase</fullName>
        <ecNumber evidence="6">5.4.2.2</ecNumber>
    </recommendedName>
    <alternativeName>
        <fullName evidence="14">Alpha-phosphoglucomutase</fullName>
    </alternativeName>
    <alternativeName>
        <fullName evidence="13">Glucose phosphomutase</fullName>
    </alternativeName>
</protein>
<evidence type="ECO:0000256" key="2">
    <source>
        <dbReference type="ARBA" id="ARBA00001946"/>
    </source>
</evidence>
<sequence length="669" mass="74102">MPAIIANYGEKVVPANVKNFLNKEILTQYGWQESVVSLCQRYGLTGVFLSWHNFTVIGQVQILERLSFRLVNPLQKSLFILSKSVIMKLVMKGGFFMSWQDNYQLWQNAELTSDLKNDLAEMAKDEDKLIEAFTKPMEFGTAGMRGVMEPGINAMNIYTVRQATEGLARFMDQLPAEQKAAGVAISFDSRYHSQEFALNAAGVLGAHGIKSYVFDGLRPTPELSFTVRHLHTYAGIMITASHNPKQYNGYKIYGPDGGQMPPEEVNQIVAYIEKVTDLFSVKTLTQSELRAHNLMQLVGEDIDEAYLAKLATVTIRPDLIKKVASELSVVYSPLHGTGKVLYDRVFRTAGLTNVVVVPEQAVLDPEFATTPFPNPEFPQTFELAEQLGAKNGADLLIATDPDADRLGAAVRQPNGEYQLLTGNQIAALMVNYILAAKQAIGELPADGCIVKSIVSSEFAAKVAASYGVETRDVLTGFKYIGEQIEQMETTGQGHFLFGFEESYGYLVKSFVRDKDAMQASVMLAEVAAFYREQGKTMYDGLQELFTKFGYFQEKTVSFDFLGLSGHEKMANVMKEFRANPVTEVAGVAVVATEDYQNQTKTLADGTVEKLELPTANVLKYYLTDETWIAVRPSGTEPKIKLYFGVESDSAATSTAKIEKYQADLATRLK</sequence>
<dbReference type="Gene3D" id="3.30.310.50">
    <property type="entry name" value="Alpha-D-phosphohexomutase, C-terminal domain"/>
    <property type="match status" value="1"/>
</dbReference>
<evidence type="ECO:0000256" key="14">
    <source>
        <dbReference type="ARBA" id="ARBA00041467"/>
    </source>
</evidence>
<evidence type="ECO:0000256" key="3">
    <source>
        <dbReference type="ARBA" id="ARBA00005164"/>
    </source>
</evidence>
<dbReference type="PANTHER" id="PTHR45745">
    <property type="entry name" value="PHOSPHOMANNOMUTASE 45A"/>
    <property type="match status" value="1"/>
</dbReference>
<name>A0A0R2BH24_9LACO</name>
<dbReference type="PATRIC" id="fig|1423738.3.peg.818"/>
<proteinExistence type="inferred from homology"/>
<evidence type="ECO:0000256" key="4">
    <source>
        <dbReference type="ARBA" id="ARBA00005189"/>
    </source>
</evidence>
<dbReference type="AlphaFoldDB" id="A0A0R2BH24"/>
<dbReference type="Pfam" id="PF02878">
    <property type="entry name" value="PGM_PMM_I"/>
    <property type="match status" value="1"/>
</dbReference>
<dbReference type="Proteomes" id="UP000051813">
    <property type="component" value="Unassembled WGS sequence"/>
</dbReference>
<dbReference type="GO" id="GO:0000287">
    <property type="term" value="F:magnesium ion binding"/>
    <property type="evidence" value="ECO:0007669"/>
    <property type="project" value="InterPro"/>
</dbReference>
<dbReference type="PANTHER" id="PTHR45745:SF1">
    <property type="entry name" value="PHOSPHOGLUCOMUTASE 2B-RELATED"/>
    <property type="match status" value="1"/>
</dbReference>
<dbReference type="InterPro" id="IPR005845">
    <property type="entry name" value="A-D-PHexomutase_a/b/a-II"/>
</dbReference>
<evidence type="ECO:0000256" key="9">
    <source>
        <dbReference type="ARBA" id="ARBA00022723"/>
    </source>
</evidence>
<dbReference type="SUPFAM" id="SSF55957">
    <property type="entry name" value="Phosphoglucomutase, C-terminal domain"/>
    <property type="match status" value="1"/>
</dbReference>
<dbReference type="InterPro" id="IPR005844">
    <property type="entry name" value="A-D-PHexomutase_a/b/a-I"/>
</dbReference>
<dbReference type="GO" id="GO:0006166">
    <property type="term" value="P:purine ribonucleoside salvage"/>
    <property type="evidence" value="ECO:0007669"/>
    <property type="project" value="TreeGrafter"/>
</dbReference>
<accession>A0A0R2BH24</accession>
<dbReference type="GO" id="GO:0006006">
    <property type="term" value="P:glucose metabolic process"/>
    <property type="evidence" value="ECO:0007669"/>
    <property type="project" value="UniProtKB-KW"/>
</dbReference>
<dbReference type="Pfam" id="PF00408">
    <property type="entry name" value="PGM_PMM_IV"/>
    <property type="match status" value="1"/>
</dbReference>
<comment type="catalytic activity">
    <reaction evidence="1">
        <text>alpha-D-glucose 1-phosphate = alpha-D-glucose 6-phosphate</text>
        <dbReference type="Rhea" id="RHEA:23536"/>
        <dbReference type="ChEBI" id="CHEBI:58225"/>
        <dbReference type="ChEBI" id="CHEBI:58601"/>
        <dbReference type="EC" id="5.4.2.2"/>
    </reaction>
</comment>
<dbReference type="EMBL" id="AYYK01000016">
    <property type="protein sequence ID" value="KRM78551.1"/>
    <property type="molecule type" value="Genomic_DNA"/>
</dbReference>
<evidence type="ECO:0000259" key="17">
    <source>
        <dbReference type="Pfam" id="PF02879"/>
    </source>
</evidence>
<evidence type="ECO:0000256" key="8">
    <source>
        <dbReference type="ARBA" id="ARBA00022553"/>
    </source>
</evidence>
<dbReference type="CDD" id="cd05799">
    <property type="entry name" value="PGM2"/>
    <property type="match status" value="1"/>
</dbReference>
<evidence type="ECO:0000256" key="13">
    <source>
        <dbReference type="ARBA" id="ARBA00041398"/>
    </source>
</evidence>
<keyword evidence="11" id="KW-0413">Isomerase</keyword>
<dbReference type="InterPro" id="IPR016055">
    <property type="entry name" value="A-D-PHexomutase_a/b/a-I/II/III"/>
</dbReference>
<comment type="pathway">
    <text evidence="4">Lipid metabolism.</text>
</comment>
<keyword evidence="10" id="KW-0460">Magnesium</keyword>
<dbReference type="Gene3D" id="3.40.120.10">
    <property type="entry name" value="Alpha-D-Glucose-1,6-Bisphosphate, subunit A, domain 3"/>
    <property type="match status" value="3"/>
</dbReference>
<evidence type="ECO:0000256" key="11">
    <source>
        <dbReference type="ARBA" id="ARBA00023235"/>
    </source>
</evidence>
<dbReference type="PRINTS" id="PR00509">
    <property type="entry name" value="PGMPMM"/>
</dbReference>
<comment type="similarity">
    <text evidence="5">Belongs to the phosphohexose mutase family.</text>
</comment>
<reference evidence="19 20" key="1">
    <citation type="journal article" date="2015" name="Genome Announc.">
        <title>Expanding the biotechnology potential of lactobacilli through comparative genomics of 213 strains and associated genera.</title>
        <authorList>
            <person name="Sun Z."/>
            <person name="Harris H.M."/>
            <person name="McCann A."/>
            <person name="Guo C."/>
            <person name="Argimon S."/>
            <person name="Zhang W."/>
            <person name="Yang X."/>
            <person name="Jeffery I.B."/>
            <person name="Cooney J.C."/>
            <person name="Kagawa T.F."/>
            <person name="Liu W."/>
            <person name="Song Y."/>
            <person name="Salvetti E."/>
            <person name="Wrobel A."/>
            <person name="Rasinkangas P."/>
            <person name="Parkhill J."/>
            <person name="Rea M.C."/>
            <person name="O'Sullivan O."/>
            <person name="Ritari J."/>
            <person name="Douillard F.P."/>
            <person name="Paul Ross R."/>
            <person name="Yang R."/>
            <person name="Briner A.E."/>
            <person name="Felis G.E."/>
            <person name="de Vos W.M."/>
            <person name="Barrangou R."/>
            <person name="Klaenhammer T.R."/>
            <person name="Caufield P.W."/>
            <person name="Cui Y."/>
            <person name="Zhang H."/>
            <person name="O'Toole P.W."/>
        </authorList>
    </citation>
    <scope>NUCLEOTIDE SEQUENCE [LARGE SCALE GENOMIC DNA]</scope>
    <source>
        <strain evidence="19 20">DSM 20335</strain>
    </source>
</reference>
<evidence type="ECO:0000256" key="12">
    <source>
        <dbReference type="ARBA" id="ARBA00039995"/>
    </source>
</evidence>
<dbReference type="SUPFAM" id="SSF53738">
    <property type="entry name" value="Phosphoglucomutase, first 3 domains"/>
    <property type="match status" value="3"/>
</dbReference>
<gene>
    <name evidence="19" type="ORF">FC84_GL000809</name>
</gene>
<dbReference type="STRING" id="1423738.FC84_GL000809"/>
<evidence type="ECO:0000256" key="10">
    <source>
        <dbReference type="ARBA" id="ARBA00022842"/>
    </source>
</evidence>
<dbReference type="EC" id="5.4.2.2" evidence="6"/>
<dbReference type="Pfam" id="PF02879">
    <property type="entry name" value="PGM_PMM_II"/>
    <property type="match status" value="1"/>
</dbReference>
<dbReference type="GO" id="GO:0004614">
    <property type="term" value="F:phosphoglucomutase activity"/>
    <property type="evidence" value="ECO:0007669"/>
    <property type="project" value="UniProtKB-EC"/>
</dbReference>
<keyword evidence="20" id="KW-1185">Reference proteome</keyword>
<comment type="caution">
    <text evidence="19">The sequence shown here is derived from an EMBL/GenBank/DDBJ whole genome shotgun (WGS) entry which is preliminary data.</text>
</comment>
<keyword evidence="7" id="KW-0119">Carbohydrate metabolism</keyword>
<dbReference type="InterPro" id="IPR005841">
    <property type="entry name" value="Alpha-D-phosphohexomutase_SF"/>
</dbReference>
<feature type="domain" description="Alpha-D-phosphohexomutase C-terminal" evidence="15">
    <location>
        <begin position="590"/>
        <end position="655"/>
    </location>
</feature>
<keyword evidence="8" id="KW-0597">Phosphoprotein</keyword>
<evidence type="ECO:0000313" key="20">
    <source>
        <dbReference type="Proteomes" id="UP000051813"/>
    </source>
</evidence>
<dbReference type="Pfam" id="PF02880">
    <property type="entry name" value="PGM_PMM_III"/>
    <property type="match status" value="1"/>
</dbReference>
<dbReference type="InterPro" id="IPR005846">
    <property type="entry name" value="A-D-PHexomutase_a/b/a-III"/>
</dbReference>